<dbReference type="InterPro" id="IPR043128">
    <property type="entry name" value="Rev_trsase/Diguanyl_cyclase"/>
</dbReference>
<evidence type="ECO:0000256" key="1">
    <source>
        <dbReference type="ARBA" id="ARBA00001946"/>
    </source>
</evidence>
<evidence type="ECO:0000313" key="8">
    <source>
        <dbReference type="EMBL" id="MDR6235081.1"/>
    </source>
</evidence>
<dbReference type="CDD" id="cd01949">
    <property type="entry name" value="GGDEF"/>
    <property type="match status" value="1"/>
</dbReference>
<dbReference type="SMART" id="SM00448">
    <property type="entry name" value="REC"/>
    <property type="match status" value="1"/>
</dbReference>
<evidence type="ECO:0000256" key="4">
    <source>
        <dbReference type="ARBA" id="ARBA00034247"/>
    </source>
</evidence>
<evidence type="ECO:0000256" key="3">
    <source>
        <dbReference type="ARBA" id="ARBA00012528"/>
    </source>
</evidence>
<dbReference type="NCBIfam" id="TIGR00254">
    <property type="entry name" value="GGDEF"/>
    <property type="match status" value="1"/>
</dbReference>
<dbReference type="InterPro" id="IPR011006">
    <property type="entry name" value="CheY-like_superfamily"/>
</dbReference>
<proteinExistence type="predicted"/>
<dbReference type="Proteomes" id="UP001268036">
    <property type="component" value="Unassembled WGS sequence"/>
</dbReference>
<keyword evidence="5" id="KW-0597">Phosphoprotein</keyword>
<dbReference type="SUPFAM" id="SSF55073">
    <property type="entry name" value="Nucleotide cyclase"/>
    <property type="match status" value="1"/>
</dbReference>
<evidence type="ECO:0000259" key="6">
    <source>
        <dbReference type="PROSITE" id="PS50110"/>
    </source>
</evidence>
<dbReference type="Gene3D" id="3.30.70.270">
    <property type="match status" value="1"/>
</dbReference>
<dbReference type="SMART" id="SM00267">
    <property type="entry name" value="GGDEF"/>
    <property type="match status" value="1"/>
</dbReference>
<protein>
    <recommendedName>
        <fullName evidence="3">diguanylate cyclase</fullName>
        <ecNumber evidence="3">2.7.7.65</ecNumber>
    </recommendedName>
</protein>
<dbReference type="PANTHER" id="PTHR45138">
    <property type="entry name" value="REGULATORY COMPONENTS OF SENSORY TRANSDUCTION SYSTEM"/>
    <property type="match status" value="1"/>
</dbReference>
<dbReference type="PROSITE" id="PS50887">
    <property type="entry name" value="GGDEF"/>
    <property type="match status" value="1"/>
</dbReference>
<feature type="domain" description="GGDEF" evidence="7">
    <location>
        <begin position="181"/>
        <end position="318"/>
    </location>
</feature>
<organism evidence="8 9">
    <name type="scientific">Pseudomonas oryzihabitans</name>
    <dbReference type="NCBI Taxonomy" id="47885"/>
    <lineage>
        <taxon>Bacteria</taxon>
        <taxon>Pseudomonadati</taxon>
        <taxon>Pseudomonadota</taxon>
        <taxon>Gammaproteobacteria</taxon>
        <taxon>Pseudomonadales</taxon>
        <taxon>Pseudomonadaceae</taxon>
        <taxon>Pseudomonas</taxon>
    </lineage>
</organism>
<accession>A0AAJ2BIW5</accession>
<sequence>MNQGSPINPLTAAETTGRRSKPKLLIVDDQPLNIRILHELFREDCETLMATNGAQALQLALAQQPDLILLDVMMPQLDGHEVLRRLQADPATAAIPVIFVTGQEGPDEEVTGLELGAVDFINKPINPVIVRARVRTQLTLKAQRDVLRSIALVDGLTGIANRRQFDEALLRGWRQSQREGTPFSLILMDIDHFKAYNDHYGHLAGDQCLRQVAQALGQGLFRPYDLLARYGGEEFGCLLPGTDLEGASQVAERLLQQVRDQRLPHGHSSVTGYVTLSLGVATALPPTAVDPAALITAADAQLYAAKHQGRARVCAAELAG</sequence>
<dbReference type="GO" id="GO:0052621">
    <property type="term" value="F:diguanylate cyclase activity"/>
    <property type="evidence" value="ECO:0007669"/>
    <property type="project" value="UniProtKB-EC"/>
</dbReference>
<dbReference type="PANTHER" id="PTHR45138:SF9">
    <property type="entry name" value="DIGUANYLATE CYCLASE DGCM-RELATED"/>
    <property type="match status" value="1"/>
</dbReference>
<dbReference type="InterPro" id="IPR001789">
    <property type="entry name" value="Sig_transdc_resp-reg_receiver"/>
</dbReference>
<dbReference type="InterPro" id="IPR029787">
    <property type="entry name" value="Nucleotide_cyclase"/>
</dbReference>
<name>A0AAJ2BIW5_9PSED</name>
<dbReference type="EC" id="2.7.7.65" evidence="3"/>
<evidence type="ECO:0000259" key="7">
    <source>
        <dbReference type="PROSITE" id="PS50887"/>
    </source>
</evidence>
<comment type="subcellular location">
    <subcellularLocation>
        <location evidence="2">Cell inner membrane</location>
    </subcellularLocation>
</comment>
<dbReference type="InterPro" id="IPR050469">
    <property type="entry name" value="Diguanylate_Cyclase"/>
</dbReference>
<comment type="catalytic activity">
    <reaction evidence="4">
        <text>2 GTP = 3',3'-c-di-GMP + 2 diphosphate</text>
        <dbReference type="Rhea" id="RHEA:24898"/>
        <dbReference type="ChEBI" id="CHEBI:33019"/>
        <dbReference type="ChEBI" id="CHEBI:37565"/>
        <dbReference type="ChEBI" id="CHEBI:58805"/>
        <dbReference type="EC" id="2.7.7.65"/>
    </reaction>
</comment>
<comment type="cofactor">
    <cofactor evidence="1">
        <name>Mg(2+)</name>
        <dbReference type="ChEBI" id="CHEBI:18420"/>
    </cofactor>
</comment>
<dbReference type="EMBL" id="JAVJAF010000001">
    <property type="protein sequence ID" value="MDR6235081.1"/>
    <property type="molecule type" value="Genomic_DNA"/>
</dbReference>
<dbReference type="GO" id="GO:0000160">
    <property type="term" value="P:phosphorelay signal transduction system"/>
    <property type="evidence" value="ECO:0007669"/>
    <property type="project" value="InterPro"/>
</dbReference>
<dbReference type="GO" id="GO:0043709">
    <property type="term" value="P:cell adhesion involved in single-species biofilm formation"/>
    <property type="evidence" value="ECO:0007669"/>
    <property type="project" value="TreeGrafter"/>
</dbReference>
<gene>
    <name evidence="8" type="ORF">QE440_002822</name>
</gene>
<dbReference type="Pfam" id="PF00072">
    <property type="entry name" value="Response_reg"/>
    <property type="match status" value="1"/>
</dbReference>
<evidence type="ECO:0000256" key="5">
    <source>
        <dbReference type="PROSITE-ProRule" id="PRU00169"/>
    </source>
</evidence>
<reference evidence="8" key="1">
    <citation type="submission" date="2023-08" db="EMBL/GenBank/DDBJ databases">
        <title>Functional and genomic diversity of the sorghum phyllosphere microbiome.</title>
        <authorList>
            <person name="Shade A."/>
        </authorList>
    </citation>
    <scope>NUCLEOTIDE SEQUENCE</scope>
    <source>
        <strain evidence="8">SORGH_AS_0201</strain>
    </source>
</reference>
<dbReference type="Gene3D" id="3.40.50.2300">
    <property type="match status" value="1"/>
</dbReference>
<dbReference type="SUPFAM" id="SSF52172">
    <property type="entry name" value="CheY-like"/>
    <property type="match status" value="1"/>
</dbReference>
<dbReference type="InterPro" id="IPR000160">
    <property type="entry name" value="GGDEF_dom"/>
</dbReference>
<evidence type="ECO:0000313" key="9">
    <source>
        <dbReference type="Proteomes" id="UP001268036"/>
    </source>
</evidence>
<feature type="modified residue" description="4-aspartylphosphate" evidence="5">
    <location>
        <position position="71"/>
    </location>
</feature>
<dbReference type="GO" id="GO:1902201">
    <property type="term" value="P:negative regulation of bacterial-type flagellum-dependent cell motility"/>
    <property type="evidence" value="ECO:0007669"/>
    <property type="project" value="TreeGrafter"/>
</dbReference>
<dbReference type="Pfam" id="PF00990">
    <property type="entry name" value="GGDEF"/>
    <property type="match status" value="1"/>
</dbReference>
<dbReference type="AlphaFoldDB" id="A0AAJ2BIW5"/>
<feature type="domain" description="Response regulatory" evidence="6">
    <location>
        <begin position="23"/>
        <end position="138"/>
    </location>
</feature>
<comment type="caution">
    <text evidence="8">The sequence shown here is derived from an EMBL/GenBank/DDBJ whole genome shotgun (WGS) entry which is preliminary data.</text>
</comment>
<dbReference type="GO" id="GO:0005886">
    <property type="term" value="C:plasma membrane"/>
    <property type="evidence" value="ECO:0007669"/>
    <property type="project" value="UniProtKB-SubCell"/>
</dbReference>
<dbReference type="PROSITE" id="PS50110">
    <property type="entry name" value="RESPONSE_REGULATORY"/>
    <property type="match status" value="1"/>
</dbReference>
<evidence type="ECO:0000256" key="2">
    <source>
        <dbReference type="ARBA" id="ARBA00004533"/>
    </source>
</evidence>
<dbReference type="FunFam" id="3.30.70.270:FF:000001">
    <property type="entry name" value="Diguanylate cyclase domain protein"/>
    <property type="match status" value="1"/>
</dbReference>